<dbReference type="GeneTree" id="ENSGT01030000234531"/>
<evidence type="ECO:0000313" key="5">
    <source>
        <dbReference type="Ensembl" id="ENSMUSP00000044222.7"/>
    </source>
</evidence>
<reference evidence="4" key="1">
    <citation type="journal article" date="2004" name="Genome Res.">
        <title>The status, quality, and expansion of the NIH full-length cDNA project: the Mammalian Gene Collection (MGC).</title>
        <authorList>
            <consortium name="The MGC Project Team"/>
            <person name="Gerhard D.S."/>
            <person name="Wagner L."/>
            <person name="Feingold E.A."/>
            <person name="Shenmen C.M."/>
            <person name="Grouse L.H."/>
            <person name="Schuler G."/>
            <person name="Klein S.L."/>
            <person name="Old S."/>
            <person name="Rasooly R."/>
            <person name="Good P."/>
            <person name="Guyer M."/>
            <person name="Peck A.M."/>
            <person name="Derge J.G."/>
            <person name="Lipman D."/>
            <person name="Collins F.S."/>
            <person name="Jang W."/>
            <person name="Sherry S."/>
            <person name="Feolo M."/>
            <person name="Misquitta L."/>
            <person name="Lee E."/>
            <person name="Rotmistrovsky K."/>
            <person name="Greenhut S.F."/>
            <person name="Schaefer C.F."/>
            <person name="Buetow K."/>
            <person name="Bonner T.I."/>
            <person name="Haussler D."/>
            <person name="Kent J."/>
            <person name="Kiekhaus M."/>
            <person name="Furey T."/>
            <person name="Brent M."/>
            <person name="Prange C."/>
            <person name="Schreiber K."/>
            <person name="Shapiro N."/>
            <person name="Bhat N.K."/>
            <person name="Hopkins R.F."/>
            <person name="Hsie F."/>
            <person name="Driscoll T."/>
            <person name="Soares M.B."/>
            <person name="Casavant T.L."/>
            <person name="Scheetz T.E."/>
            <person name="Brown-stein M.J."/>
            <person name="Usdin T.B."/>
            <person name="Toshiyuki S."/>
            <person name="Carninci P."/>
            <person name="Piao Y."/>
            <person name="Dudekula D.B."/>
            <person name="Ko M.S."/>
            <person name="Kawakami K."/>
            <person name="Suzuki Y."/>
            <person name="Sugano S."/>
            <person name="Gruber C.E."/>
            <person name="Smith M.R."/>
            <person name="Simmons B."/>
            <person name="Moore T."/>
            <person name="Waterman R."/>
            <person name="Johnson S.L."/>
            <person name="Ruan Y."/>
            <person name="Wei C.L."/>
            <person name="Mathavan S."/>
            <person name="Gunaratne P.H."/>
            <person name="Wu J."/>
            <person name="Garcia A.M."/>
            <person name="Hulyk S.W."/>
            <person name="Fuh E."/>
            <person name="Yuan Y."/>
            <person name="Sneed A."/>
            <person name="Kowis C."/>
            <person name="Hodgson A."/>
            <person name="Muzny D.M."/>
            <person name="McPherson J."/>
            <person name="Gibbs R.A."/>
            <person name="Fahey J."/>
            <person name="Helton E."/>
            <person name="Ketteman M."/>
            <person name="Madan A."/>
            <person name="Rodrigues S."/>
            <person name="Sanchez A."/>
            <person name="Whiting M."/>
            <person name="Madari A."/>
            <person name="Young A.C."/>
            <person name="Wetherby K.D."/>
            <person name="Granite S.J."/>
            <person name="Kwong P.N."/>
            <person name="Brinkley C.P."/>
            <person name="Pearson R.L."/>
            <person name="Bouffard G.G."/>
            <person name="Blakesly R.W."/>
            <person name="Green E.D."/>
            <person name="Dickson M.C."/>
            <person name="Rodriguez A.C."/>
            <person name="Grimwood J."/>
            <person name="Schmutz J."/>
            <person name="Myers R.M."/>
            <person name="Butterfield Y.S."/>
            <person name="Griffith M."/>
            <person name="Griffith O.L."/>
            <person name="Krzywinski M.I."/>
            <person name="Liao N."/>
            <person name="Morin R."/>
            <person name="Morrin R."/>
            <person name="Palmquist D."/>
            <person name="Petrescu A.S."/>
            <person name="Skalska U."/>
            <person name="Smailus D.E."/>
            <person name="Stott J.M."/>
            <person name="Schnerch A."/>
            <person name="Schein J.E."/>
            <person name="Jones S.J."/>
            <person name="Holt R.A."/>
            <person name="Baross A."/>
            <person name="Marra M.A."/>
            <person name="Clifton S."/>
            <person name="Makowski K.A."/>
            <person name="Bosak S."/>
            <person name="Malek J."/>
        </authorList>
    </citation>
    <scope>NUCLEOTIDE SEQUENCE [LARGE SCALE MRNA]</scope>
    <source>
        <strain evidence="4">C57BL/6J</strain>
        <tissue evidence="4">Blastocyst</tissue>
    </source>
</reference>
<dbReference type="GO" id="GO:0031462">
    <property type="term" value="C:Cul2-RING ubiquitin ligase complex"/>
    <property type="evidence" value="ECO:0000266"/>
    <property type="project" value="GO_Central"/>
</dbReference>
<dbReference type="BioGRID-ORCS" id="384077">
    <property type="hits" value="0 hits in 74 CRISPR screens"/>
</dbReference>
<keyword evidence="2" id="KW-0433">Leucine-rich repeat</keyword>
<dbReference type="PANTHER" id="PTHR14224:SF108">
    <property type="entry name" value="PRAME LIKE 11-RELATED"/>
    <property type="match status" value="1"/>
</dbReference>
<dbReference type="RefSeq" id="NP_001078887.1">
    <property type="nucleotide sequence ID" value="NM_001085418.2"/>
</dbReference>
<dbReference type="PIRSF" id="PIRSF038286">
    <property type="entry name" value="PRAME"/>
    <property type="match status" value="1"/>
</dbReference>
<evidence type="ECO:0000313" key="4">
    <source>
        <dbReference type="EMBL" id="AAH52827.2"/>
    </source>
</evidence>
<accession>Q7TPY4</accession>
<dbReference type="MGI" id="MGI:2156389">
    <property type="gene designation" value="Pramel5"/>
</dbReference>
<evidence type="ECO:0000256" key="3">
    <source>
        <dbReference type="ARBA" id="ARBA00022737"/>
    </source>
</evidence>
<dbReference type="GO" id="GO:0043161">
    <property type="term" value="P:proteasome-mediated ubiquitin-dependent protein catabolic process"/>
    <property type="evidence" value="ECO:0000318"/>
    <property type="project" value="GO_Central"/>
</dbReference>
<organism evidence="4">
    <name type="scientific">Mus musculus</name>
    <name type="common">Mouse</name>
    <dbReference type="NCBI Taxonomy" id="10090"/>
    <lineage>
        <taxon>Eukaryota</taxon>
        <taxon>Metazoa</taxon>
        <taxon>Chordata</taxon>
        <taxon>Craniata</taxon>
        <taxon>Vertebrata</taxon>
        <taxon>Euteleostomi</taxon>
        <taxon>Mammalia</taxon>
        <taxon>Eutheria</taxon>
        <taxon>Euarchontoglires</taxon>
        <taxon>Glires</taxon>
        <taxon>Rodentia</taxon>
        <taxon>Myomorpha</taxon>
        <taxon>Muroidea</taxon>
        <taxon>Muridae</taxon>
        <taxon>Murinae</taxon>
        <taxon>Mus</taxon>
        <taxon>Mus</taxon>
    </lineage>
</organism>
<reference evidence="5 7" key="2">
    <citation type="journal article" date="2009" name="PLoS Biol.">
        <title>Lineage-specific biology revealed by a finished genome assembly of the mouse.</title>
        <authorList>
            <consortium name="Mouse Genome Sequencing Consortium"/>
            <person name="Church D.M."/>
            <person name="Goodstadt L."/>
            <person name="Hillier L.W."/>
            <person name="Zody M.C."/>
            <person name="Goldstein S."/>
            <person name="She X."/>
            <person name="Bult C.J."/>
            <person name="Agarwala R."/>
            <person name="Cherry J.L."/>
            <person name="DiCuccio M."/>
            <person name="Hlavina W."/>
            <person name="Kapustin Y."/>
            <person name="Meric P."/>
            <person name="Maglott D."/>
            <person name="Birtle Z."/>
            <person name="Marques A.C."/>
            <person name="Graves T."/>
            <person name="Zhou S."/>
            <person name="Teague B."/>
            <person name="Potamousis K."/>
            <person name="Churas C."/>
            <person name="Place M."/>
            <person name="Herschleb J."/>
            <person name="Runnheim R."/>
            <person name="Forrest D."/>
            <person name="Amos-Landgraf J."/>
            <person name="Schwartz D.C."/>
            <person name="Cheng Z."/>
            <person name="Lindblad-Toh K."/>
            <person name="Eichler E.E."/>
            <person name="Ponting C.P."/>
        </authorList>
    </citation>
    <scope>NUCLEOTIDE SEQUENCE [LARGE SCALE GENOMIC DNA]</scope>
    <source>
        <strain evidence="5 7">C57BL/6J</strain>
    </source>
</reference>
<keyword evidence="3" id="KW-0677">Repeat</keyword>
<dbReference type="Ensembl" id="ENSMUST00000035757.13">
    <property type="protein sequence ID" value="ENSMUSP00000044222.7"/>
    <property type="gene ID" value="ENSMUSG00000036749.17"/>
</dbReference>
<evidence type="ECO:0000256" key="1">
    <source>
        <dbReference type="ARBA" id="ARBA00009608"/>
    </source>
</evidence>
<dbReference type="PaxDb" id="10090-ENSMUSP00000044222"/>
<evidence type="ECO:0000313" key="7">
    <source>
        <dbReference type="Proteomes" id="UP000000589"/>
    </source>
</evidence>
<comment type="similarity">
    <text evidence="1">Belongs to the PRAME family.</text>
</comment>
<dbReference type="Gene3D" id="3.80.10.10">
    <property type="entry name" value="Ribonuclease Inhibitor"/>
    <property type="match status" value="1"/>
</dbReference>
<dbReference type="InterPro" id="IPR026271">
    <property type="entry name" value="PRAME"/>
</dbReference>
<dbReference type="SUPFAM" id="SSF52047">
    <property type="entry name" value="RNI-like"/>
    <property type="match status" value="1"/>
</dbReference>
<dbReference type="GO" id="GO:0008284">
    <property type="term" value="P:positive regulation of cell population proliferation"/>
    <property type="evidence" value="ECO:0007669"/>
    <property type="project" value="InterPro"/>
</dbReference>
<dbReference type="GO" id="GO:0043066">
    <property type="term" value="P:negative regulation of apoptotic process"/>
    <property type="evidence" value="ECO:0007669"/>
    <property type="project" value="InterPro"/>
</dbReference>
<evidence type="ECO:0000256" key="2">
    <source>
        <dbReference type="ARBA" id="ARBA00022614"/>
    </source>
</evidence>
<dbReference type="VEuPathDB" id="HostDB:ENSMUSG00000036749"/>
<dbReference type="OrthoDB" id="9623026at2759"/>
<dbReference type="AGR" id="MGI:2156389"/>
<dbReference type="GeneID" id="384077"/>
<protein>
    <submittedName>
        <fullName evidence="5">PRAME like 5</fullName>
    </submittedName>
    <submittedName>
        <fullName evidence="4">Pramel5 protein</fullName>
    </submittedName>
</protein>
<dbReference type="FunFam" id="3.80.10.10:FF:000792">
    <property type="entry name" value="Predicted gene 13102"/>
    <property type="match status" value="1"/>
</dbReference>
<reference evidence="5" key="4">
    <citation type="submission" date="2025-05" db="UniProtKB">
        <authorList>
            <consortium name="Ensembl"/>
        </authorList>
    </citation>
    <scope>IDENTIFICATION</scope>
    <source>
        <strain evidence="5">C57BL/6J</strain>
    </source>
</reference>
<sequence length="500" mass="57563">MSFKDPPTLQQLARRSLLKDEALTISALLNLPVQLFPPLFKDAFTSRQRKILSLMVAAWPFPVLPVGALGGIDHLETLKAVLDGLDLLMSQKDRPSRWNLQVLDLGNAHQDFWDGWAGLLHEVCSQDVFGKNQPVGNHPIPGGKQTITIKMNLSLKYCRHSKYLNYLHWWAEQRKDGIQVICEKLEFTGPHCPELRFLKFSFVASIQELAIKSIHWDIYNLALIASCLGQMKNLQKLILMNIRRPPDLADLQEAHIVTEIFSEFSKLHKVHYLHVNNVYFLKERLDQMLRCFERPLETLAITHCRLSELDMRYLSQCPSIHQLKYLDMSYTTFKPSSHRFLGSLLERLTATLQTLKLECFHLTDFQIRDLLPGLSQCSQLTEVDIAMNEFSVVSLKKLLKHTANLTQLTLEKYPAPVEVYDDGHSVISDRFVQLCSELMNTLKGVRQAKQVYFVSMPCLRNYEFLIYNLKGLDSSEQLRRRGLSWALINGEQVSRDSLQL</sequence>
<dbReference type="HOGENOM" id="CLU_039635_2_1_1"/>
<dbReference type="InterPro" id="IPR050694">
    <property type="entry name" value="LRRC14/PRAME"/>
</dbReference>
<gene>
    <name evidence="4 5 6" type="primary">Pramel5</name>
    <name evidence="6" type="synonym">OTTMUSG00000010540</name>
</gene>
<dbReference type="GO" id="GO:0005737">
    <property type="term" value="C:cytoplasm"/>
    <property type="evidence" value="ECO:0000318"/>
    <property type="project" value="GO_Central"/>
</dbReference>
<proteinExistence type="evidence at transcript level"/>
<dbReference type="GO" id="GO:0045892">
    <property type="term" value="P:negative regulation of DNA-templated transcription"/>
    <property type="evidence" value="ECO:0007669"/>
    <property type="project" value="InterPro"/>
</dbReference>
<dbReference type="AlphaFoldDB" id="Q7TPY4"/>
<reference evidence="5" key="3">
    <citation type="journal article" date="2011" name="PLoS Biol.">
        <title>Modernizing reference genome assemblies.</title>
        <authorList>
            <person name="Church D.M."/>
            <person name="Schneider V.A."/>
            <person name="Graves T."/>
            <person name="Auger K."/>
            <person name="Cunningham F."/>
            <person name="Bouk N."/>
            <person name="Chen H.C."/>
            <person name="Agarwala R."/>
            <person name="McLaren W.M."/>
            <person name="Ritchie G.R."/>
            <person name="Albracht D."/>
            <person name="Kremitzki M."/>
            <person name="Rock S."/>
            <person name="Kotkiewicz H."/>
            <person name="Kremitzki C."/>
            <person name="Wollam A."/>
            <person name="Trani L."/>
            <person name="Fulton L."/>
            <person name="Fulton R."/>
            <person name="Matthews L."/>
            <person name="Whitehead S."/>
            <person name="Chow W."/>
            <person name="Torrance J."/>
            <person name="Dunn M."/>
            <person name="Harden G."/>
            <person name="Threadgold G."/>
            <person name="Wood J."/>
            <person name="Collins J."/>
            <person name="Heath P."/>
            <person name="Griffiths G."/>
            <person name="Pelan S."/>
            <person name="Grafham D."/>
            <person name="Eichler E.E."/>
            <person name="Weinstock G."/>
            <person name="Mardis E.R."/>
            <person name="Wilson R.K."/>
            <person name="Howe K."/>
            <person name="Flicek P."/>
            <person name="Hubbard T."/>
        </authorList>
    </citation>
    <scope>NUCLEOTIDE SEQUENCE [LARGE SCALE GENOMIC DNA]</scope>
    <source>
        <strain evidence="5">C57BL/6J</strain>
    </source>
</reference>
<name>Q7TPY4_MOUSE</name>
<dbReference type="STRING" id="10090.ENSMUSP00000044222"/>
<dbReference type="SMR" id="Q7TPY4"/>
<dbReference type="PANTHER" id="PTHR14224">
    <property type="entry name" value="SIMILAR TO PREFERENTIALLY EXPRESSED ANTIGEN IN MELANOMA-LIKE 3"/>
    <property type="match status" value="1"/>
</dbReference>
<dbReference type="Proteomes" id="UP000000589">
    <property type="component" value="Chromosome 4"/>
</dbReference>
<dbReference type="GO" id="GO:1990756">
    <property type="term" value="F:ubiquitin-like ligase-substrate adaptor activity"/>
    <property type="evidence" value="ECO:0000266"/>
    <property type="project" value="GO_Central"/>
</dbReference>
<dbReference type="CTD" id="384077"/>
<dbReference type="KEGG" id="mmu:384077"/>
<keyword evidence="7" id="KW-1185">Reference proteome</keyword>
<dbReference type="eggNOG" id="ENOG502QWSJ">
    <property type="taxonomic scope" value="Eukaryota"/>
</dbReference>
<dbReference type="UCSC" id="uc008vra.1">
    <property type="organism name" value="mouse"/>
</dbReference>
<dbReference type="GO" id="GO:0045596">
    <property type="term" value="P:negative regulation of cell differentiation"/>
    <property type="evidence" value="ECO:0007669"/>
    <property type="project" value="InterPro"/>
</dbReference>
<dbReference type="InterPro" id="IPR032675">
    <property type="entry name" value="LRR_dom_sf"/>
</dbReference>
<evidence type="ECO:0000313" key="6">
    <source>
        <dbReference type="MGI" id="MGI:2156389"/>
    </source>
</evidence>
<dbReference type="EMBL" id="BC052827">
    <property type="protein sequence ID" value="AAH52827.2"/>
    <property type="molecule type" value="mRNA"/>
</dbReference>
<dbReference type="Bgee" id="ENSMUSG00000036749">
    <property type="expression patterns" value="Expressed in blastoderm cell in morula and 12 other cell types or tissues"/>
</dbReference>